<evidence type="ECO:0000256" key="1">
    <source>
        <dbReference type="ARBA" id="ARBA00006576"/>
    </source>
</evidence>
<organism evidence="7 8">
    <name type="scientific">Roseicella aquatilis</name>
    <dbReference type="NCBI Taxonomy" id="2527868"/>
    <lineage>
        <taxon>Bacteria</taxon>
        <taxon>Pseudomonadati</taxon>
        <taxon>Pseudomonadota</taxon>
        <taxon>Alphaproteobacteria</taxon>
        <taxon>Acetobacterales</taxon>
        <taxon>Roseomonadaceae</taxon>
        <taxon>Roseicella</taxon>
    </lineage>
</organism>
<proteinExistence type="inferred from homology"/>
<feature type="region of interest" description="Disordered" evidence="5">
    <location>
        <begin position="1"/>
        <end position="58"/>
    </location>
</feature>
<dbReference type="GO" id="GO:0008270">
    <property type="term" value="F:zinc ion binding"/>
    <property type="evidence" value="ECO:0007669"/>
    <property type="project" value="InterPro"/>
</dbReference>
<dbReference type="GO" id="GO:0005737">
    <property type="term" value="C:cytoplasm"/>
    <property type="evidence" value="ECO:0007669"/>
    <property type="project" value="TreeGrafter"/>
</dbReference>
<dbReference type="InterPro" id="IPR015517">
    <property type="entry name" value="dCMP_deaminase-rel"/>
</dbReference>
<comment type="caution">
    <text evidence="7">The sequence shown here is derived from an EMBL/GenBank/DDBJ whole genome shotgun (WGS) entry which is preliminary data.</text>
</comment>
<keyword evidence="3" id="KW-0378">Hydrolase</keyword>
<evidence type="ECO:0000313" key="7">
    <source>
        <dbReference type="EMBL" id="TCZ61306.1"/>
    </source>
</evidence>
<dbReference type="PANTHER" id="PTHR11086">
    <property type="entry name" value="DEOXYCYTIDYLATE DEAMINASE-RELATED"/>
    <property type="match status" value="1"/>
</dbReference>
<evidence type="ECO:0000259" key="6">
    <source>
        <dbReference type="PROSITE" id="PS51747"/>
    </source>
</evidence>
<dbReference type="Gene3D" id="3.40.50.300">
    <property type="entry name" value="P-loop containing nucleotide triphosphate hydrolases"/>
    <property type="match status" value="1"/>
</dbReference>
<dbReference type="InterPro" id="IPR016192">
    <property type="entry name" value="APOBEC/CMP_deaminase_Zn-bd"/>
</dbReference>
<sequence length="617" mass="65961">MTGGRRARRPESAPDPQAGACRIGAPPIAALPRARADPAPARRQAPCRSARMPQARSRSRPTAGCFALGAACLLDGAPAVQHRRGRGGRMAGLRGMPQGGTGRVEALALARAAQGPDLVIGVVGAVGAGTSTIGQVLRRLLARAGTESRGIRASDVLAQAAPLDWAAAMAEPPIRRFGALQAIGSRLRRENDNAFVAAGMVAAIHAARRPGAPLVAVCDAIRHPAEVQLLRAVYGEAFWLLGVVCDERTRHARLMRKYGFAPDDPDAARAVQDFMGRDENAGVEHGQKVAEAFRYADFYCDSSASLPRADVPEAELEAWPVTADLARFLALLRADRPMLRPTEAEQAMYHAYAARLGSACLSRQVGAVLLGRDGQLLSTGCNEVPRAGGGLYGEGEDDPAEVERGRCHAHGGFCRNTDERNRLVDHVLDLLAEEGVALGDAPARVALARRLRRSRLGHLVEFSRSVHAEMDALISAARRGVSTVGGRLFVTTFPCHNCARHIVAAGVDEVQFIEPYLKSKALALHDDSITLPHPGWVAPSVARQRGQPGPHRVCFRPYVGAAPRLFRRAFLKDGEVKDGMTGRLLSVPEDAFENRRPLAEGYRALEARIAAGFAGEG</sequence>
<keyword evidence="4" id="KW-0862">Zinc</keyword>
<dbReference type="GO" id="GO:0004132">
    <property type="term" value="F:dCMP deaminase activity"/>
    <property type="evidence" value="ECO:0007669"/>
    <property type="project" value="TreeGrafter"/>
</dbReference>
<dbReference type="PROSITE" id="PS00903">
    <property type="entry name" value="CYT_DCMP_DEAMINASES_1"/>
    <property type="match status" value="1"/>
</dbReference>
<dbReference type="InterPro" id="IPR002125">
    <property type="entry name" value="CMP_dCMP_dom"/>
</dbReference>
<keyword evidence="8" id="KW-1185">Reference proteome</keyword>
<dbReference type="InterPro" id="IPR027417">
    <property type="entry name" value="P-loop_NTPase"/>
</dbReference>
<evidence type="ECO:0000256" key="3">
    <source>
        <dbReference type="ARBA" id="ARBA00022801"/>
    </source>
</evidence>
<dbReference type="AlphaFoldDB" id="A0A4R4DJ65"/>
<dbReference type="SUPFAM" id="SSF52540">
    <property type="entry name" value="P-loop containing nucleoside triphosphate hydrolases"/>
    <property type="match status" value="1"/>
</dbReference>
<dbReference type="Gene3D" id="3.40.140.10">
    <property type="entry name" value="Cytidine Deaminase, domain 2"/>
    <property type="match status" value="1"/>
</dbReference>
<dbReference type="PANTHER" id="PTHR11086:SF18">
    <property type="entry name" value="DEOXYCYTIDYLATE DEAMINASE"/>
    <property type="match status" value="1"/>
</dbReference>
<feature type="domain" description="CMP/dCMP-type deaminase" evidence="6">
    <location>
        <begin position="335"/>
        <end position="525"/>
    </location>
</feature>
<name>A0A4R4DJ65_9PROT</name>
<dbReference type="PROSITE" id="PS51747">
    <property type="entry name" value="CYT_DCMP_DEAMINASES_2"/>
    <property type="match status" value="1"/>
</dbReference>
<dbReference type="OrthoDB" id="9788517at2"/>
<dbReference type="InterPro" id="IPR016193">
    <property type="entry name" value="Cytidine_deaminase-like"/>
</dbReference>
<protein>
    <recommendedName>
        <fullName evidence="6">CMP/dCMP-type deaminase domain-containing protein</fullName>
    </recommendedName>
</protein>
<keyword evidence="2" id="KW-0479">Metal-binding</keyword>
<dbReference type="SUPFAM" id="SSF53927">
    <property type="entry name" value="Cytidine deaminase-like"/>
    <property type="match status" value="1"/>
</dbReference>
<evidence type="ECO:0000313" key="8">
    <source>
        <dbReference type="Proteomes" id="UP000295023"/>
    </source>
</evidence>
<accession>A0A4R4DJ65</accession>
<feature type="compositionally biased region" description="Low complexity" evidence="5">
    <location>
        <begin position="25"/>
        <end position="51"/>
    </location>
</feature>
<evidence type="ECO:0000256" key="5">
    <source>
        <dbReference type="SAM" id="MobiDB-lite"/>
    </source>
</evidence>
<dbReference type="Proteomes" id="UP000295023">
    <property type="component" value="Unassembled WGS sequence"/>
</dbReference>
<evidence type="ECO:0000256" key="4">
    <source>
        <dbReference type="ARBA" id="ARBA00022833"/>
    </source>
</evidence>
<comment type="similarity">
    <text evidence="1">Belongs to the cytidine and deoxycytidylate deaminase family.</text>
</comment>
<gene>
    <name evidence="7" type="ORF">EXY23_12230</name>
</gene>
<dbReference type="EMBL" id="SKBM01000010">
    <property type="protein sequence ID" value="TCZ61306.1"/>
    <property type="molecule type" value="Genomic_DNA"/>
</dbReference>
<reference evidence="7 8" key="1">
    <citation type="submission" date="2019-03" db="EMBL/GenBank/DDBJ databases">
        <title>Paracraurococcus aquatilis NE82 genome sequence.</title>
        <authorList>
            <person name="Zhao Y."/>
            <person name="Du Z."/>
        </authorList>
    </citation>
    <scope>NUCLEOTIDE SEQUENCE [LARGE SCALE GENOMIC DNA]</scope>
    <source>
        <strain evidence="7 8">NE82</strain>
    </source>
</reference>
<dbReference type="Pfam" id="PF00383">
    <property type="entry name" value="dCMP_cyt_deam_1"/>
    <property type="match status" value="1"/>
</dbReference>
<evidence type="ECO:0000256" key="2">
    <source>
        <dbReference type="ARBA" id="ARBA00022723"/>
    </source>
</evidence>